<proteinExistence type="predicted"/>
<reference evidence="1 2" key="1">
    <citation type="submission" date="2019-04" db="EMBL/GenBank/DDBJ databases">
        <authorList>
            <person name="Feng G."/>
            <person name="Zhang J."/>
            <person name="Zhu H."/>
        </authorList>
    </citation>
    <scope>NUCLEOTIDE SEQUENCE [LARGE SCALE GENOMIC DNA]</scope>
    <source>
        <strain evidence="1 2">9PBR-1</strain>
    </source>
</reference>
<keyword evidence="2" id="KW-1185">Reference proteome</keyword>
<dbReference type="AlphaFoldDB" id="A0A4Z0QHA7"/>
<dbReference type="OrthoDB" id="981332at2"/>
<protein>
    <submittedName>
        <fullName evidence="1">Uncharacterized protein</fullName>
    </submittedName>
</protein>
<comment type="caution">
    <text evidence="1">The sequence shown here is derived from an EMBL/GenBank/DDBJ whole genome shotgun (WGS) entry which is preliminary data.</text>
</comment>
<evidence type="ECO:0000313" key="1">
    <source>
        <dbReference type="EMBL" id="TGE28699.1"/>
    </source>
</evidence>
<dbReference type="Proteomes" id="UP000298471">
    <property type="component" value="Unassembled WGS sequence"/>
</dbReference>
<name>A0A4Z0QHA7_9BACT</name>
<organism evidence="1 2">
    <name type="scientific">Hymenobacter metallicola</name>
    <dbReference type="NCBI Taxonomy" id="2563114"/>
    <lineage>
        <taxon>Bacteria</taxon>
        <taxon>Pseudomonadati</taxon>
        <taxon>Bacteroidota</taxon>
        <taxon>Cytophagia</taxon>
        <taxon>Cytophagales</taxon>
        <taxon>Hymenobacteraceae</taxon>
        <taxon>Hymenobacter</taxon>
    </lineage>
</organism>
<accession>A0A4Z0QHA7</accession>
<evidence type="ECO:0000313" key="2">
    <source>
        <dbReference type="Proteomes" id="UP000298471"/>
    </source>
</evidence>
<dbReference type="EMBL" id="SRMB01000001">
    <property type="protein sequence ID" value="TGE28699.1"/>
    <property type="molecule type" value="Genomic_DNA"/>
</dbReference>
<dbReference type="RefSeq" id="WP_135392416.1">
    <property type="nucleotide sequence ID" value="NZ_SRMB01000001.1"/>
</dbReference>
<gene>
    <name evidence="1" type="ORF">E5K02_04325</name>
</gene>
<sequence length="135" mass="15298">MKATSFLSFWVSVLLLPSCGHSLPELPGFDATAWRRDPYACNNQRAKQLPVLQQHKELLYGTRADDIDALFGRPDEEELSEQTEKLYFYYLEPGTQCEPSHQRSTANKLVLRFGPLGTVTEVLYERPLPQEAPAG</sequence>